<protein>
    <submittedName>
        <fullName evidence="6">Xylulokinase</fullName>
        <ecNumber evidence="6">2.7.1.17</ecNumber>
    </submittedName>
</protein>
<dbReference type="InterPro" id="IPR050406">
    <property type="entry name" value="FGGY_Carb_Kinase"/>
</dbReference>
<keyword evidence="3 6" id="KW-0418">Kinase</keyword>
<evidence type="ECO:0000259" key="4">
    <source>
        <dbReference type="Pfam" id="PF00370"/>
    </source>
</evidence>
<dbReference type="InterPro" id="IPR000577">
    <property type="entry name" value="Carb_kinase_FGGY"/>
</dbReference>
<dbReference type="Pfam" id="PF00370">
    <property type="entry name" value="FGGY_N"/>
    <property type="match status" value="1"/>
</dbReference>
<accession>A0A2Z4LQH5</accession>
<dbReference type="RefSeq" id="WP_112377216.1">
    <property type="nucleotide sequence ID" value="NZ_CP030104.1"/>
</dbReference>
<dbReference type="PANTHER" id="PTHR43095">
    <property type="entry name" value="SUGAR KINASE"/>
    <property type="match status" value="1"/>
</dbReference>
<feature type="domain" description="Carbohydrate kinase FGGY N-terminal" evidence="4">
    <location>
        <begin position="2"/>
        <end position="245"/>
    </location>
</feature>
<dbReference type="OrthoDB" id="9805576at2"/>
<organism evidence="6 7">
    <name type="scientific">Flagellimonas maritima</name>
    <dbReference type="NCBI Taxonomy" id="1383885"/>
    <lineage>
        <taxon>Bacteria</taxon>
        <taxon>Pseudomonadati</taxon>
        <taxon>Bacteroidota</taxon>
        <taxon>Flavobacteriia</taxon>
        <taxon>Flavobacteriales</taxon>
        <taxon>Flavobacteriaceae</taxon>
        <taxon>Flagellimonas</taxon>
    </lineage>
</organism>
<evidence type="ECO:0000313" key="7">
    <source>
        <dbReference type="Proteomes" id="UP000248536"/>
    </source>
</evidence>
<dbReference type="InterPro" id="IPR018484">
    <property type="entry name" value="FGGY_N"/>
</dbReference>
<dbReference type="EC" id="2.7.1.17" evidence="6"/>
<name>A0A2Z4LQH5_9FLAO</name>
<dbReference type="GO" id="GO:0004856">
    <property type="term" value="F:D-xylulokinase activity"/>
    <property type="evidence" value="ECO:0007669"/>
    <property type="project" value="UniProtKB-EC"/>
</dbReference>
<dbReference type="AlphaFoldDB" id="A0A2Z4LQH5"/>
<dbReference type="PIRSF" id="PIRSF000538">
    <property type="entry name" value="GlpK"/>
    <property type="match status" value="1"/>
</dbReference>
<evidence type="ECO:0000256" key="3">
    <source>
        <dbReference type="ARBA" id="ARBA00022777"/>
    </source>
</evidence>
<keyword evidence="2 6" id="KW-0808">Transferase</keyword>
<evidence type="ECO:0000259" key="5">
    <source>
        <dbReference type="Pfam" id="PF02782"/>
    </source>
</evidence>
<dbReference type="PANTHER" id="PTHR43095:SF5">
    <property type="entry name" value="XYLULOSE KINASE"/>
    <property type="match status" value="1"/>
</dbReference>
<comment type="similarity">
    <text evidence="1">Belongs to the FGGY kinase family.</text>
</comment>
<feature type="domain" description="Carbohydrate kinase FGGY C-terminal" evidence="5">
    <location>
        <begin position="259"/>
        <end position="446"/>
    </location>
</feature>
<reference evidence="6 7" key="1">
    <citation type="submission" date="2018-06" db="EMBL/GenBank/DDBJ databases">
        <title>Spongiibacterium sp. HME9304 Genome sequencing and assembly.</title>
        <authorList>
            <person name="Kang H."/>
            <person name="Kim H."/>
            <person name="Joh K."/>
        </authorList>
    </citation>
    <scope>NUCLEOTIDE SEQUENCE [LARGE SCALE GENOMIC DNA]</scope>
    <source>
        <strain evidence="6 7">HME9304</strain>
    </source>
</reference>
<sequence>MYYLGIDLGSSSVKIALVEKTTGASIAIVQEPENEMSIYAEKKGWAEQSPIDWWKHVCKGIRKIKNGFSVSENDIVGIGIAYQMHGLVIVDKKGKPLRPSIIWCDSRAVKIGERAYQAIGERLCDSRLLNSPGNFTASKLAWVQQNEPDVYKRIHKFMLPGDYIAYRLSNTINTTISGLSEGVFWDFETEGISNSVLSHLKIDASLIPDIAETFGEQVFVSAEGAKGTGLKIGTPIMYRAGDQPNNALSLNVFEPGEIAATGGTSGVVYAIGDKQSIRETSRVNNFAHVNYGKEGRKYIGKLLCINGAGILYKWLKINFGIASYGEMNDLASTVPIGSDGIIIIPFGNGSERMLENKKTGARLLNLDFNRHTRAHIFRAALEGIAFSYVYGMELLKNDGIIANAIRVGNDNLFRSGIFSDIIATLSGLKIEMYNTTGAIGAARACAIFEHGNKMFSSYIQNDYVKTFEPSRTRTAYETAYKNWKTELGIILNQ</sequence>
<dbReference type="EMBL" id="CP030104">
    <property type="protein sequence ID" value="AWX43658.1"/>
    <property type="molecule type" value="Genomic_DNA"/>
</dbReference>
<dbReference type="InterPro" id="IPR043129">
    <property type="entry name" value="ATPase_NBD"/>
</dbReference>
<evidence type="ECO:0000313" key="6">
    <source>
        <dbReference type="EMBL" id="AWX43658.1"/>
    </source>
</evidence>
<dbReference type="KEGG" id="spon:HME9304_00649"/>
<dbReference type="Gene3D" id="3.30.420.40">
    <property type="match status" value="2"/>
</dbReference>
<proteinExistence type="inferred from homology"/>
<dbReference type="SUPFAM" id="SSF53067">
    <property type="entry name" value="Actin-like ATPase domain"/>
    <property type="match status" value="2"/>
</dbReference>
<dbReference type="Pfam" id="PF02782">
    <property type="entry name" value="FGGY_C"/>
    <property type="match status" value="1"/>
</dbReference>
<evidence type="ECO:0000256" key="2">
    <source>
        <dbReference type="ARBA" id="ARBA00022679"/>
    </source>
</evidence>
<keyword evidence="7" id="KW-1185">Reference proteome</keyword>
<dbReference type="InterPro" id="IPR018485">
    <property type="entry name" value="FGGY_C"/>
</dbReference>
<gene>
    <name evidence="6" type="primary">xylB</name>
    <name evidence="6" type="ORF">HME9304_00649</name>
</gene>
<evidence type="ECO:0000256" key="1">
    <source>
        <dbReference type="ARBA" id="ARBA00009156"/>
    </source>
</evidence>
<dbReference type="Proteomes" id="UP000248536">
    <property type="component" value="Chromosome"/>
</dbReference>
<dbReference type="CDD" id="cd07809">
    <property type="entry name" value="ASKHA_NBD_FGGY_BaXK-like"/>
    <property type="match status" value="1"/>
</dbReference>